<dbReference type="EMBL" id="ML977692">
    <property type="protein sequence ID" value="KAF1993675.1"/>
    <property type="molecule type" value="Genomic_DNA"/>
</dbReference>
<feature type="region of interest" description="Disordered" evidence="1">
    <location>
        <begin position="18"/>
        <end position="51"/>
    </location>
</feature>
<sequence length="250" mass="29027">MTEGGRCVGKFRRFYLESQPTARIPDPPGSDASRDRHQRAMDHLRREQQPQAEMEFNEACEKAKANRQSAPDAAAYFESHFWEDPENDEAFGEAVTFWDLDMEKLYGSLSWRLAHKAEIKAHYAPSMLPPACARLRTLRYQAQDTENRGPINWNHEEKELRTQYTIDKTIREIAALEKLAEIRAREKHGWEMLKMKSWLENWGGGGGPKTVKAVRERCYKHFADLEQAKLPFELRNGVTELAEWDLAEMS</sequence>
<evidence type="ECO:0000256" key="1">
    <source>
        <dbReference type="SAM" id="MobiDB-lite"/>
    </source>
</evidence>
<keyword evidence="3" id="KW-1185">Reference proteome</keyword>
<name>A0A6A5W3G4_9PLEO</name>
<evidence type="ECO:0000313" key="2">
    <source>
        <dbReference type="EMBL" id="KAF1993675.1"/>
    </source>
</evidence>
<evidence type="ECO:0000313" key="3">
    <source>
        <dbReference type="Proteomes" id="UP000799779"/>
    </source>
</evidence>
<feature type="compositionally biased region" description="Basic and acidic residues" evidence="1">
    <location>
        <begin position="32"/>
        <end position="48"/>
    </location>
</feature>
<reference evidence="2" key="1">
    <citation type="journal article" date="2020" name="Stud. Mycol.">
        <title>101 Dothideomycetes genomes: a test case for predicting lifestyles and emergence of pathogens.</title>
        <authorList>
            <person name="Haridas S."/>
            <person name="Albert R."/>
            <person name="Binder M."/>
            <person name="Bloem J."/>
            <person name="Labutti K."/>
            <person name="Salamov A."/>
            <person name="Andreopoulos B."/>
            <person name="Baker S."/>
            <person name="Barry K."/>
            <person name="Bills G."/>
            <person name="Bluhm B."/>
            <person name="Cannon C."/>
            <person name="Castanera R."/>
            <person name="Culley D."/>
            <person name="Daum C."/>
            <person name="Ezra D."/>
            <person name="Gonzalez J."/>
            <person name="Henrissat B."/>
            <person name="Kuo A."/>
            <person name="Liang C."/>
            <person name="Lipzen A."/>
            <person name="Lutzoni F."/>
            <person name="Magnuson J."/>
            <person name="Mondo S."/>
            <person name="Nolan M."/>
            <person name="Ohm R."/>
            <person name="Pangilinan J."/>
            <person name="Park H.-J."/>
            <person name="Ramirez L."/>
            <person name="Alfaro M."/>
            <person name="Sun H."/>
            <person name="Tritt A."/>
            <person name="Yoshinaga Y."/>
            <person name="Zwiers L.-H."/>
            <person name="Turgeon B."/>
            <person name="Goodwin S."/>
            <person name="Spatafora J."/>
            <person name="Crous P."/>
            <person name="Grigoriev I."/>
        </authorList>
    </citation>
    <scope>NUCLEOTIDE SEQUENCE</scope>
    <source>
        <strain evidence="2">CBS 123094</strain>
    </source>
</reference>
<proteinExistence type="predicted"/>
<gene>
    <name evidence="2" type="ORF">P154DRAFT_582581</name>
</gene>
<organism evidence="2 3">
    <name type="scientific">Amniculicola lignicola CBS 123094</name>
    <dbReference type="NCBI Taxonomy" id="1392246"/>
    <lineage>
        <taxon>Eukaryota</taxon>
        <taxon>Fungi</taxon>
        <taxon>Dikarya</taxon>
        <taxon>Ascomycota</taxon>
        <taxon>Pezizomycotina</taxon>
        <taxon>Dothideomycetes</taxon>
        <taxon>Pleosporomycetidae</taxon>
        <taxon>Pleosporales</taxon>
        <taxon>Amniculicolaceae</taxon>
        <taxon>Amniculicola</taxon>
    </lineage>
</organism>
<protein>
    <submittedName>
        <fullName evidence="2">Uncharacterized protein</fullName>
    </submittedName>
</protein>
<dbReference type="Proteomes" id="UP000799779">
    <property type="component" value="Unassembled WGS sequence"/>
</dbReference>
<accession>A0A6A5W3G4</accession>
<dbReference type="AlphaFoldDB" id="A0A6A5W3G4"/>